<dbReference type="InterPro" id="IPR015377">
    <property type="entry name" value="Fumarylacetoacetase_N"/>
</dbReference>
<keyword evidence="14" id="KW-1185">Reference proteome</keyword>
<dbReference type="PANTHER" id="PTHR43069:SF2">
    <property type="entry name" value="FUMARYLACETOACETASE"/>
    <property type="match status" value="1"/>
</dbReference>
<keyword evidence="10" id="KW-0585">Phenylalanine catabolism</keyword>
<evidence type="ECO:0000256" key="9">
    <source>
        <dbReference type="ARBA" id="ARBA00022878"/>
    </source>
</evidence>
<evidence type="ECO:0000256" key="10">
    <source>
        <dbReference type="ARBA" id="ARBA00023232"/>
    </source>
</evidence>
<evidence type="ECO:0000313" key="13">
    <source>
        <dbReference type="EMBL" id="QHF13721.1"/>
    </source>
</evidence>
<dbReference type="InterPro" id="IPR036462">
    <property type="entry name" value="Fumarylacetoacetase_N_sf"/>
</dbReference>
<feature type="domain" description="Fumarylacetoacetase-like C-terminal" evidence="11">
    <location>
        <begin position="133"/>
        <end position="402"/>
    </location>
</feature>
<evidence type="ECO:0000256" key="2">
    <source>
        <dbReference type="ARBA" id="ARBA00001946"/>
    </source>
</evidence>
<evidence type="ECO:0000256" key="8">
    <source>
        <dbReference type="ARBA" id="ARBA00022842"/>
    </source>
</evidence>
<dbReference type="Pfam" id="PF01557">
    <property type="entry name" value="FAA_hydrolase"/>
    <property type="match status" value="1"/>
</dbReference>
<sequence>MSALPQSWVASANTGVTDFPLQNLPYGVFSTASQPTPRVGVAIGDQVLDLAALEAAGVLKAGDTDTAVFAQPSINAFVSLGSAAWRATRARLTSLLVAQGDGALRDNATLRAQALVPLADATLHLPVQVPGYTDFYSSKEHATNVGTMFRDPANALLPNWLEIPIGYNGRASSVVVSGTPLHRPNGQIKLPDQPRPIFDGCRKLDFELETGFIVGRDTSLGESLSVEAAEAAIFGMVVLNDWSARDLQQWEYVPLGPFNAKTFGTSISPWVVTMEALEPFRVAGPVQDPQPLSYLQQQGKHAFDIELEVLMQAEGDAQPTSICRTNFRHMYWSMAQQFAHHTVSGCNVRVGDLMGSGTISGPTPDSFGSLLELTWNGKHPITLSGGAKRTFIEDGDTVVMAGWCQGDGYRIGFGEVSGKILPAKAKSAG</sequence>
<accession>A0ABX6HS25</accession>
<feature type="domain" description="Fumarylacetoacetase N-terminal" evidence="12">
    <location>
        <begin position="22"/>
        <end position="126"/>
    </location>
</feature>
<dbReference type="InterPro" id="IPR005959">
    <property type="entry name" value="Fumarylacetoacetase"/>
</dbReference>
<dbReference type="NCBIfam" id="TIGR01266">
    <property type="entry name" value="fum_ac_acetase"/>
    <property type="match status" value="1"/>
</dbReference>
<keyword evidence="6 13" id="KW-0378">Hydrolase</keyword>
<dbReference type="Proteomes" id="UP000035080">
    <property type="component" value="Chromosome"/>
</dbReference>
<dbReference type="InterPro" id="IPR011234">
    <property type="entry name" value="Fumarylacetoacetase-like_C"/>
</dbReference>
<gene>
    <name evidence="13" type="primary">fahA</name>
    <name evidence="13" type="ORF">PI93_014535</name>
</gene>
<dbReference type="PANTHER" id="PTHR43069">
    <property type="entry name" value="FUMARYLACETOACETASE"/>
    <property type="match status" value="1"/>
</dbReference>
<organism evidence="13 14">
    <name type="scientific">Pandoraea fibrosis</name>
    <dbReference type="NCBI Taxonomy" id="1891094"/>
    <lineage>
        <taxon>Bacteria</taxon>
        <taxon>Pseudomonadati</taxon>
        <taxon>Pseudomonadota</taxon>
        <taxon>Betaproteobacteria</taxon>
        <taxon>Burkholderiales</taxon>
        <taxon>Burkholderiaceae</taxon>
        <taxon>Pandoraea</taxon>
    </lineage>
</organism>
<dbReference type="SUPFAM" id="SSF56529">
    <property type="entry name" value="FAH"/>
    <property type="match status" value="1"/>
</dbReference>
<dbReference type="EC" id="3.7.1.2" evidence="4"/>
<evidence type="ECO:0000256" key="6">
    <source>
        <dbReference type="ARBA" id="ARBA00022801"/>
    </source>
</evidence>
<dbReference type="Gene3D" id="2.30.30.230">
    <property type="entry name" value="Fumarylacetoacetase, N-terminal domain"/>
    <property type="match status" value="1"/>
</dbReference>
<evidence type="ECO:0000259" key="11">
    <source>
        <dbReference type="Pfam" id="PF01557"/>
    </source>
</evidence>
<proteinExistence type="predicted"/>
<comment type="cofactor">
    <cofactor evidence="1">
        <name>Ca(2+)</name>
        <dbReference type="ChEBI" id="CHEBI:29108"/>
    </cofactor>
</comment>
<dbReference type="EMBL" id="CP047385">
    <property type="protein sequence ID" value="QHF13721.1"/>
    <property type="molecule type" value="Genomic_DNA"/>
</dbReference>
<evidence type="ECO:0000256" key="4">
    <source>
        <dbReference type="ARBA" id="ARBA00012094"/>
    </source>
</evidence>
<evidence type="ECO:0000256" key="7">
    <source>
        <dbReference type="ARBA" id="ARBA00022837"/>
    </source>
</evidence>
<dbReference type="GO" id="GO:0004334">
    <property type="term" value="F:fumarylacetoacetase activity"/>
    <property type="evidence" value="ECO:0007669"/>
    <property type="project" value="UniProtKB-EC"/>
</dbReference>
<dbReference type="SUPFAM" id="SSF63433">
    <property type="entry name" value="Fumarylacetoacetate hydrolase, FAH, N-terminal domain"/>
    <property type="match status" value="1"/>
</dbReference>
<name>A0ABX6HS25_9BURK</name>
<dbReference type="InterPro" id="IPR036663">
    <property type="entry name" value="Fumarylacetoacetase_C_sf"/>
</dbReference>
<evidence type="ECO:0000259" key="12">
    <source>
        <dbReference type="Pfam" id="PF09298"/>
    </source>
</evidence>
<comment type="cofactor">
    <cofactor evidence="2">
        <name>Mg(2+)</name>
        <dbReference type="ChEBI" id="CHEBI:18420"/>
    </cofactor>
</comment>
<dbReference type="RefSeq" id="WP_039365906.1">
    <property type="nucleotide sequence ID" value="NZ_CP047385.1"/>
</dbReference>
<evidence type="ECO:0000256" key="5">
    <source>
        <dbReference type="ARBA" id="ARBA00022723"/>
    </source>
</evidence>
<comment type="pathway">
    <text evidence="3">Amino-acid degradation; L-phenylalanine degradation; acetoacetate and fumarate from L-phenylalanine: step 6/6.</text>
</comment>
<dbReference type="Gene3D" id="3.90.850.10">
    <property type="entry name" value="Fumarylacetoacetase-like, C-terminal domain"/>
    <property type="match status" value="1"/>
</dbReference>
<keyword evidence="9" id="KW-0828">Tyrosine catabolism</keyword>
<keyword evidence="5" id="KW-0479">Metal-binding</keyword>
<evidence type="ECO:0000313" key="14">
    <source>
        <dbReference type="Proteomes" id="UP000035080"/>
    </source>
</evidence>
<reference evidence="13 14" key="1">
    <citation type="journal article" date="2015" name="Genome Announc.">
        <title>Genome Sequences of Two Pandoraea pnomenusa Isolates Recovered 11 Months Apart from a Cystic Fibrosis Patient.</title>
        <authorList>
            <person name="Ee R."/>
            <person name="Ambrose M."/>
            <person name="Lazenby J."/>
            <person name="Williams P."/>
            <person name="Chan K.G."/>
            <person name="Roddam L."/>
        </authorList>
    </citation>
    <scope>NUCLEOTIDE SEQUENCE [LARGE SCALE GENOMIC DNA]</scope>
    <source>
        <strain evidence="13 14">6399</strain>
    </source>
</reference>
<keyword evidence="8" id="KW-0460">Magnesium</keyword>
<protein>
    <recommendedName>
        <fullName evidence="4">fumarylacetoacetase</fullName>
        <ecNumber evidence="4">3.7.1.2</ecNumber>
    </recommendedName>
</protein>
<keyword evidence="7" id="KW-0106">Calcium</keyword>
<dbReference type="Pfam" id="PF09298">
    <property type="entry name" value="FAA_hydrolase_N"/>
    <property type="match status" value="1"/>
</dbReference>
<evidence type="ECO:0000256" key="1">
    <source>
        <dbReference type="ARBA" id="ARBA00001913"/>
    </source>
</evidence>
<evidence type="ECO:0000256" key="3">
    <source>
        <dbReference type="ARBA" id="ARBA00004782"/>
    </source>
</evidence>